<evidence type="ECO:0000256" key="3">
    <source>
        <dbReference type="ARBA" id="ARBA00022603"/>
    </source>
</evidence>
<evidence type="ECO:0000313" key="8">
    <source>
        <dbReference type="EMBL" id="EKF25868.1"/>
    </source>
</evidence>
<dbReference type="Proteomes" id="UP000006265">
    <property type="component" value="Unassembled WGS sequence"/>
</dbReference>
<dbReference type="AlphaFoldDB" id="K5B9Q7"/>
<protein>
    <recommendedName>
        <fullName evidence="6">S-adenosyl-L-methionine-dependent methyltransferase</fullName>
        <ecNumber evidence="6">2.1.1.-</ecNumber>
    </recommendedName>
</protein>
<name>K5B9Q7_MYCHD</name>
<evidence type="ECO:0000256" key="7">
    <source>
        <dbReference type="SAM" id="MobiDB-lite"/>
    </source>
</evidence>
<dbReference type="PANTHER" id="PTHR43619">
    <property type="entry name" value="S-ADENOSYL-L-METHIONINE-DEPENDENT METHYLTRANSFERASE YKTD-RELATED"/>
    <property type="match status" value="1"/>
</dbReference>
<dbReference type="EMBL" id="AMRA01000005">
    <property type="protein sequence ID" value="EKF25868.1"/>
    <property type="molecule type" value="Genomic_DNA"/>
</dbReference>
<comment type="function">
    <text evidence="1 6">Exhibits S-adenosyl-L-methionine-dependent methyltransferase activity.</text>
</comment>
<keyword evidence="9" id="KW-1185">Reference proteome</keyword>
<dbReference type="RefSeq" id="WP_005623270.1">
    <property type="nucleotide sequence ID" value="NZ_AMRA01000005.1"/>
</dbReference>
<dbReference type="Gene3D" id="3.40.50.150">
    <property type="entry name" value="Vaccinia Virus protein VP39"/>
    <property type="match status" value="1"/>
</dbReference>
<evidence type="ECO:0000256" key="2">
    <source>
        <dbReference type="ARBA" id="ARBA00008138"/>
    </source>
</evidence>
<gene>
    <name evidence="8" type="ORF">C731_0100</name>
</gene>
<dbReference type="PATRIC" id="fig|1122247.3.peg.91"/>
<comment type="similarity">
    <text evidence="2 6">Belongs to the UPF0677 family.</text>
</comment>
<dbReference type="FunFam" id="3.40.50.150:FF:000152">
    <property type="entry name" value="S-adenosyl-L-methionine-dependent methyltransferase"/>
    <property type="match status" value="1"/>
</dbReference>
<dbReference type="EC" id="2.1.1.-" evidence="6"/>
<evidence type="ECO:0000256" key="5">
    <source>
        <dbReference type="ARBA" id="ARBA00022691"/>
    </source>
</evidence>
<dbReference type="InterPro" id="IPR029063">
    <property type="entry name" value="SAM-dependent_MTases_sf"/>
</dbReference>
<reference evidence="8 9" key="1">
    <citation type="journal article" date="2012" name="J. Bacteriol.">
        <title>Genome sequence of Mycobacterium hassiacum DSM 44199, a rare source of heat-stable mycobacterial proteins.</title>
        <authorList>
            <person name="Tiago I."/>
            <person name="Maranha A."/>
            <person name="Mendes V."/>
            <person name="Alarico S."/>
            <person name="Moynihan P.J."/>
            <person name="Clarke A.J."/>
            <person name="Macedo-Ribeiro S."/>
            <person name="Pereira P.J."/>
            <person name="Empadinhas N."/>
        </authorList>
    </citation>
    <scope>NUCLEOTIDE SEQUENCE [LARGE SCALE GENOMIC DNA]</scope>
    <source>
        <strain evidence="9">DSM 44199 / CIP 105218 / JCM 12690 / 3849</strain>
    </source>
</reference>
<dbReference type="OrthoDB" id="9806164at2"/>
<keyword evidence="4 8" id="KW-0808">Transferase</keyword>
<evidence type="ECO:0000256" key="1">
    <source>
        <dbReference type="ARBA" id="ARBA00003907"/>
    </source>
</evidence>
<dbReference type="InterPro" id="IPR011610">
    <property type="entry name" value="SAM_mthyl_Trfase_ML2640-like"/>
</dbReference>
<dbReference type="GO" id="GO:0032259">
    <property type="term" value="P:methylation"/>
    <property type="evidence" value="ECO:0007669"/>
    <property type="project" value="UniProtKB-KW"/>
</dbReference>
<dbReference type="eggNOG" id="COG3315">
    <property type="taxonomic scope" value="Bacteria"/>
</dbReference>
<dbReference type="InterPro" id="IPR007213">
    <property type="entry name" value="Ppm1/Ppm2/Tcmp"/>
</dbReference>
<sequence length="315" mass="34877">MSSLRTDNDTWDIATSVGSTAVMVAAARAAETAKPDPLIRDPYAELLVSGVGPGIWDLIRGEDFAAKVAELDPEVATVFEHMGNYQAVRTHFFDAFFTDATAAGIRQAVILASGLDSRAYRLDWPAGTVVYELDQPKVLEYKATRLAEHGVRPKAELRTVPIDLRHDWPAALRAAGFDPGRPTAWLAEGLLMYLPADAQDLLFERITELSAPGSRVAAEAVGKRSDRRRAEHREKFRRIAEQFGIEDPPDVGELMYDDPNRADVAEWLNAHGWTATAITAAAEMRRLDRWVLPPEQSTDQDEFSSFVTGVRESRS</sequence>
<dbReference type="Pfam" id="PF04072">
    <property type="entry name" value="LCM"/>
    <property type="match status" value="1"/>
</dbReference>
<feature type="region of interest" description="Disordered" evidence="7">
    <location>
        <begin position="291"/>
        <end position="315"/>
    </location>
</feature>
<dbReference type="SUPFAM" id="SSF53335">
    <property type="entry name" value="S-adenosyl-L-methionine-dependent methyltransferases"/>
    <property type="match status" value="1"/>
</dbReference>
<keyword evidence="3 6" id="KW-0489">Methyltransferase</keyword>
<evidence type="ECO:0000256" key="4">
    <source>
        <dbReference type="ARBA" id="ARBA00022679"/>
    </source>
</evidence>
<proteinExistence type="inferred from homology"/>
<accession>K5B9Q7</accession>
<keyword evidence="5 6" id="KW-0949">S-adenosyl-L-methionine</keyword>
<organism evidence="8 9">
    <name type="scientific">Mycolicibacterium hassiacum (strain DSM 44199 / CIP 105218 / JCM 12690 / 3849)</name>
    <name type="common">Mycobacterium hassiacum</name>
    <dbReference type="NCBI Taxonomy" id="1122247"/>
    <lineage>
        <taxon>Bacteria</taxon>
        <taxon>Bacillati</taxon>
        <taxon>Actinomycetota</taxon>
        <taxon>Actinomycetes</taxon>
        <taxon>Mycobacteriales</taxon>
        <taxon>Mycobacteriaceae</taxon>
        <taxon>Mycolicibacterium</taxon>
    </lineage>
</organism>
<comment type="caution">
    <text evidence="8">The sequence shown here is derived from an EMBL/GenBank/DDBJ whole genome shotgun (WGS) entry which is preliminary data.</text>
</comment>
<dbReference type="PANTHER" id="PTHR43619:SF2">
    <property type="entry name" value="S-ADENOSYL-L-METHIONINE-DEPENDENT METHYLTRANSFERASES SUPERFAMILY PROTEIN"/>
    <property type="match status" value="1"/>
</dbReference>
<dbReference type="STRING" id="1122247.GCA_000379865_03695"/>
<dbReference type="GO" id="GO:0008168">
    <property type="term" value="F:methyltransferase activity"/>
    <property type="evidence" value="ECO:0007669"/>
    <property type="project" value="UniProtKB-UniRule"/>
</dbReference>
<dbReference type="NCBIfam" id="TIGR00027">
    <property type="entry name" value="mthyl_TIGR00027"/>
    <property type="match status" value="1"/>
</dbReference>
<evidence type="ECO:0000256" key="6">
    <source>
        <dbReference type="RuleBase" id="RU362030"/>
    </source>
</evidence>
<evidence type="ECO:0000313" key="9">
    <source>
        <dbReference type="Proteomes" id="UP000006265"/>
    </source>
</evidence>